<evidence type="ECO:0000256" key="2">
    <source>
        <dbReference type="ARBA" id="ARBA00023172"/>
    </source>
</evidence>
<keyword evidence="2" id="KW-0233">DNA recombination</keyword>
<dbReference type="Pfam" id="PF13408">
    <property type="entry name" value="Zn_ribbon_recom"/>
    <property type="match status" value="1"/>
</dbReference>
<keyword evidence="1" id="KW-0238">DNA-binding</keyword>
<dbReference type="Pfam" id="PF07508">
    <property type="entry name" value="Recombinase"/>
    <property type="match status" value="1"/>
</dbReference>
<gene>
    <name evidence="6" type="ORF">DSLASN_34820</name>
</gene>
<dbReference type="InterPro" id="IPR050639">
    <property type="entry name" value="SSR_resolvase"/>
</dbReference>
<evidence type="ECO:0000313" key="6">
    <source>
        <dbReference type="EMBL" id="BCS97850.1"/>
    </source>
</evidence>
<protein>
    <submittedName>
        <fullName evidence="6">Site-specific recombinase</fullName>
    </submittedName>
</protein>
<evidence type="ECO:0000259" key="4">
    <source>
        <dbReference type="PROSITE" id="PS51736"/>
    </source>
</evidence>
<dbReference type="SMART" id="SM00857">
    <property type="entry name" value="Resolvase"/>
    <property type="match status" value="1"/>
</dbReference>
<dbReference type="SUPFAM" id="SSF53041">
    <property type="entry name" value="Resolvase-like"/>
    <property type="match status" value="1"/>
</dbReference>
<keyword evidence="7" id="KW-1185">Reference proteome</keyword>
<feature type="coiled-coil region" evidence="3">
    <location>
        <begin position="421"/>
        <end position="455"/>
    </location>
</feature>
<evidence type="ECO:0000259" key="5">
    <source>
        <dbReference type="PROSITE" id="PS51737"/>
    </source>
</evidence>
<reference evidence="6 7" key="1">
    <citation type="submission" date="2021-02" db="EMBL/GenBank/DDBJ databases">
        <title>Complete genome of Desulfoluna sp. strain ASN36.</title>
        <authorList>
            <person name="Takahashi A."/>
            <person name="Kojima H."/>
            <person name="Fukui M."/>
        </authorList>
    </citation>
    <scope>NUCLEOTIDE SEQUENCE [LARGE SCALE GENOMIC DNA]</scope>
    <source>
        <strain evidence="6 7">ASN36</strain>
    </source>
</reference>
<feature type="domain" description="Resolvase/invertase-type recombinase catalytic" evidence="4">
    <location>
        <begin position="11"/>
        <end position="170"/>
    </location>
</feature>
<dbReference type="InterPro" id="IPR036162">
    <property type="entry name" value="Resolvase-like_N_sf"/>
</dbReference>
<dbReference type="Proteomes" id="UP001320148">
    <property type="component" value="Chromosome"/>
</dbReference>
<keyword evidence="3" id="KW-0175">Coiled coil</keyword>
<evidence type="ECO:0000256" key="1">
    <source>
        <dbReference type="ARBA" id="ARBA00023125"/>
    </source>
</evidence>
<organism evidence="6 7">
    <name type="scientific">Desulfoluna limicola</name>
    <dbReference type="NCBI Taxonomy" id="2810562"/>
    <lineage>
        <taxon>Bacteria</taxon>
        <taxon>Pseudomonadati</taxon>
        <taxon>Thermodesulfobacteriota</taxon>
        <taxon>Desulfobacteria</taxon>
        <taxon>Desulfobacterales</taxon>
        <taxon>Desulfolunaceae</taxon>
        <taxon>Desulfoluna</taxon>
    </lineage>
</organism>
<dbReference type="InterPro" id="IPR038109">
    <property type="entry name" value="DNA_bind_recomb_sf"/>
</dbReference>
<dbReference type="PROSITE" id="PS51737">
    <property type="entry name" value="RECOMBINASE_DNA_BIND"/>
    <property type="match status" value="1"/>
</dbReference>
<dbReference type="Gene3D" id="3.90.1750.20">
    <property type="entry name" value="Putative Large Serine Recombinase, Chain B, Domain 2"/>
    <property type="match status" value="1"/>
</dbReference>
<dbReference type="RefSeq" id="WP_236889266.1">
    <property type="nucleotide sequence ID" value="NZ_AP024488.1"/>
</dbReference>
<dbReference type="InterPro" id="IPR006119">
    <property type="entry name" value="Resolv_N"/>
</dbReference>
<dbReference type="PROSITE" id="PS51736">
    <property type="entry name" value="RECOMBINASES_3"/>
    <property type="match status" value="1"/>
</dbReference>
<dbReference type="PANTHER" id="PTHR30461">
    <property type="entry name" value="DNA-INVERTASE FROM LAMBDOID PROPHAGE"/>
    <property type="match status" value="1"/>
</dbReference>
<evidence type="ECO:0000313" key="7">
    <source>
        <dbReference type="Proteomes" id="UP001320148"/>
    </source>
</evidence>
<proteinExistence type="predicted"/>
<dbReference type="CDD" id="cd00338">
    <property type="entry name" value="Ser_Recombinase"/>
    <property type="match status" value="1"/>
</dbReference>
<dbReference type="PANTHER" id="PTHR30461:SF2">
    <property type="entry name" value="SERINE RECOMBINASE PINE-RELATED"/>
    <property type="match status" value="1"/>
</dbReference>
<name>A0ABM7PJW7_9BACT</name>
<dbReference type="InterPro" id="IPR011109">
    <property type="entry name" value="DNA_bind_recombinase_dom"/>
</dbReference>
<dbReference type="EMBL" id="AP024488">
    <property type="protein sequence ID" value="BCS97850.1"/>
    <property type="molecule type" value="Genomic_DNA"/>
</dbReference>
<evidence type="ECO:0000256" key="3">
    <source>
        <dbReference type="SAM" id="Coils"/>
    </source>
</evidence>
<dbReference type="InterPro" id="IPR025827">
    <property type="entry name" value="Zn_ribbon_recom_dom"/>
</dbReference>
<dbReference type="Gene3D" id="3.40.50.1390">
    <property type="entry name" value="Resolvase, N-terminal catalytic domain"/>
    <property type="match status" value="1"/>
</dbReference>
<sequence length="633" mass="71938">MTDTTTHPAPRCYSYIRFSTSEQLKGDSLSRQTKAAEEYAKKRGLNIDTTLSLRDLGVSAYSGANRQRGALSVFLKCVEKGKVPEGSILIVESLDRLSRESVSTAFGQFTSIIDSGITIVTLFDGMEYKKGSLDMHEMLTSLISMSRAHEESRTKAKRLASAWGEKRNRIAEKKLTARCPAWLTLDKEQNKFEIVDNRDKTIERIFALCLGGTGTYATTRILNQEGVPTWGRGKGWHQSYVSKILHAKAVTGEFQPHLKRDGKKIPAGDPVPDYFPRIIDDETFFQAQEKLKKNTHYSGKTGNIRNLFGRISKCGYCGGTFSFINKGKPPKSGQYIVCDNARRGHGCNYTSMRYPEVEESFLEFCKELTIEDILESDEERKKQVQSIRADLGATAGKITELIKKEENYETAIASAELPSAINRLVSLLEQTIEEKEKLDAQLTEIEARLTAKTSEDTDKRKHLDSIKSYYEISHKASEDERIEIRRRLREEIREIVKHIFFFPNGLGDRDFVLTAKGMMIQKHPALAELEGLEALGYDPDIYESKEAYASAMENIKGVIKQHIEENSSRDQRFYAIIFYNGTERIITYNKHSKRYEQYSEKTRKGFQIEGLSHEFSDLPKSDGRGFEELLTDI</sequence>
<feature type="domain" description="Recombinase" evidence="5">
    <location>
        <begin position="181"/>
        <end position="297"/>
    </location>
</feature>
<dbReference type="Pfam" id="PF00239">
    <property type="entry name" value="Resolvase"/>
    <property type="match status" value="1"/>
</dbReference>
<accession>A0ABM7PJW7</accession>